<dbReference type="Proteomes" id="UP001151760">
    <property type="component" value="Unassembled WGS sequence"/>
</dbReference>
<keyword evidence="2" id="KW-0808">Transferase</keyword>
<dbReference type="Gene3D" id="1.10.340.70">
    <property type="match status" value="1"/>
</dbReference>
<dbReference type="Pfam" id="PF17921">
    <property type="entry name" value="Integrase_H2C2"/>
    <property type="match status" value="1"/>
</dbReference>
<dbReference type="InterPro" id="IPR041588">
    <property type="entry name" value="Integrase_H2C2"/>
</dbReference>
<evidence type="ECO:0000259" key="1">
    <source>
        <dbReference type="Pfam" id="PF17921"/>
    </source>
</evidence>
<feature type="domain" description="Integrase zinc-binding" evidence="1">
    <location>
        <begin position="88"/>
        <end position="144"/>
    </location>
</feature>
<keyword evidence="2" id="KW-0548">Nucleotidyltransferase</keyword>
<proteinExistence type="predicted"/>
<keyword evidence="2" id="KW-0695">RNA-directed DNA polymerase</keyword>
<gene>
    <name evidence="2" type="ORF">Tco_1124034</name>
</gene>
<dbReference type="PANTHER" id="PTHR48475:SF1">
    <property type="entry name" value="RNASE H TYPE-1 DOMAIN-CONTAINING PROTEIN"/>
    <property type="match status" value="1"/>
</dbReference>
<dbReference type="EMBL" id="BQNB010021557">
    <property type="protein sequence ID" value="GJU07604.1"/>
    <property type="molecule type" value="Genomic_DNA"/>
</dbReference>
<comment type="caution">
    <text evidence="2">The sequence shown here is derived from an EMBL/GenBank/DDBJ whole genome shotgun (WGS) entry which is preliminary data.</text>
</comment>
<name>A0ABQ5J8W3_9ASTR</name>
<reference evidence="2" key="1">
    <citation type="journal article" date="2022" name="Int. J. Mol. Sci.">
        <title>Draft Genome of Tanacetum Coccineum: Genomic Comparison of Closely Related Tanacetum-Family Plants.</title>
        <authorList>
            <person name="Yamashiro T."/>
            <person name="Shiraishi A."/>
            <person name="Nakayama K."/>
            <person name="Satake H."/>
        </authorList>
    </citation>
    <scope>NUCLEOTIDE SEQUENCE</scope>
</reference>
<dbReference type="PANTHER" id="PTHR48475">
    <property type="entry name" value="RIBONUCLEASE H"/>
    <property type="match status" value="1"/>
</dbReference>
<sequence>MTFEHLTKEVLVEVLAKRSINNKEVSVIAAEAEESWMTPIYEYLISGLLLEDPKEAKKVRIRDPQYRLIKGALYKMSFLTSWLRCIGPSQAKSIIEEIHEGSCGFNVEPRSMVVKVMKQGYCWPSMYRDVAKMIEGCTQCQAYSTTARVPNNDTTTINTIEHSTKWVEAKPLTTTNGRYAEKFVWENVICGTLLRNSQKETPFTLNYGSEAIIPTAASLTYERNESVTQEKAKRRENKEGEVALIEEAYY</sequence>
<organism evidence="2 3">
    <name type="scientific">Tanacetum coccineum</name>
    <dbReference type="NCBI Taxonomy" id="301880"/>
    <lineage>
        <taxon>Eukaryota</taxon>
        <taxon>Viridiplantae</taxon>
        <taxon>Streptophyta</taxon>
        <taxon>Embryophyta</taxon>
        <taxon>Tracheophyta</taxon>
        <taxon>Spermatophyta</taxon>
        <taxon>Magnoliopsida</taxon>
        <taxon>eudicotyledons</taxon>
        <taxon>Gunneridae</taxon>
        <taxon>Pentapetalae</taxon>
        <taxon>asterids</taxon>
        <taxon>campanulids</taxon>
        <taxon>Asterales</taxon>
        <taxon>Asteraceae</taxon>
        <taxon>Asteroideae</taxon>
        <taxon>Anthemideae</taxon>
        <taxon>Anthemidinae</taxon>
        <taxon>Tanacetum</taxon>
    </lineage>
</organism>
<reference evidence="2" key="2">
    <citation type="submission" date="2022-01" db="EMBL/GenBank/DDBJ databases">
        <authorList>
            <person name="Yamashiro T."/>
            <person name="Shiraishi A."/>
            <person name="Satake H."/>
            <person name="Nakayama K."/>
        </authorList>
    </citation>
    <scope>NUCLEOTIDE SEQUENCE</scope>
</reference>
<accession>A0ABQ5J8W3</accession>
<keyword evidence="3" id="KW-1185">Reference proteome</keyword>
<dbReference type="GO" id="GO:0003964">
    <property type="term" value="F:RNA-directed DNA polymerase activity"/>
    <property type="evidence" value="ECO:0007669"/>
    <property type="project" value="UniProtKB-KW"/>
</dbReference>
<protein>
    <submittedName>
        <fullName evidence="2">Reverse transcriptase domain-containing protein</fullName>
    </submittedName>
</protein>
<evidence type="ECO:0000313" key="2">
    <source>
        <dbReference type="EMBL" id="GJU07604.1"/>
    </source>
</evidence>
<evidence type="ECO:0000313" key="3">
    <source>
        <dbReference type="Proteomes" id="UP001151760"/>
    </source>
</evidence>